<dbReference type="PROSITE" id="PS50853">
    <property type="entry name" value="FN3"/>
    <property type="match status" value="1"/>
</dbReference>
<proteinExistence type="predicted"/>
<organism evidence="4 5">
    <name type="scientific">Winogradskyella litorisediminis</name>
    <dbReference type="NCBI Taxonomy" id="1156618"/>
    <lineage>
        <taxon>Bacteria</taxon>
        <taxon>Pseudomonadati</taxon>
        <taxon>Bacteroidota</taxon>
        <taxon>Flavobacteriia</taxon>
        <taxon>Flavobacteriales</taxon>
        <taxon>Flavobacteriaceae</taxon>
        <taxon>Winogradskyella</taxon>
    </lineage>
</organism>
<sequence>MKKIIMFCCFLITVAAISQNSKTARLLFDFHPGTANGSPRNFKVANGRALFNATEFSTSNYHPVCVTDGTVSGTAYVGTGSRAFPDTDPNLNPNIFAVTDTNILITPRRFPTTTDIIDFFDLGTNTFLNNTSTAGSGNSNEAGGFIEVGGQVIFHSKDSSGDMELYISDGTTAGTELFQDINPNGSSNPGWEIKHTNDTGGELYVFTAATDNNNTRQVFAALEIFSIKLLIPTTNFSAGAAPQNLKQVGDFVYFSAVTPTEGRELWRVDLSDINNIPPAELVADVNPGAASSNPIDVVEYNGDIYFSAIGATGGRSLFRHNLSSSSTQQILTNNPTVEVLGEPQSFLVVNGNLYFTAITFGGSFGARRQLWEIDNFGTTNKLTNLSGEVLGENFSQMVVKNDDIYFVGRRLSNAGAVFVYDTTNNSLERVISNNDADAFPLNLQIVNNNVIASLDRVDVGQELFVIEESNCINPTLSGSNITFTPSENSVDISWTPPNAMVNSYKCYVFTDNANPETDTPVDSFILSVGNNLVNGLDANTPYDVYVRSVCNNTESTFSKVSNKLEFTTDSVLNLEDITQLNSATLHPNPVKDNFTIRGNDLNIEAIKVFGILGNRVLTLMPNDSNVYNVYNLEKGIYFVRLQTADGKTFTKKIVKE</sequence>
<protein>
    <submittedName>
        <fullName evidence="4">T9SS type A sorting domain-containing protein</fullName>
    </submittedName>
</protein>
<dbReference type="RefSeq" id="WP_386127755.1">
    <property type="nucleotide sequence ID" value="NZ_JBHTJL010000009.1"/>
</dbReference>
<evidence type="ECO:0000256" key="2">
    <source>
        <dbReference type="SAM" id="SignalP"/>
    </source>
</evidence>
<feature type="domain" description="Fibronectin type-III" evidence="3">
    <location>
        <begin position="477"/>
        <end position="571"/>
    </location>
</feature>
<dbReference type="Proteomes" id="UP001597013">
    <property type="component" value="Unassembled WGS sequence"/>
</dbReference>
<name>A0ABW3N3D3_9FLAO</name>
<dbReference type="InterPro" id="IPR003961">
    <property type="entry name" value="FN3_dom"/>
</dbReference>
<evidence type="ECO:0000256" key="1">
    <source>
        <dbReference type="ARBA" id="ARBA00022729"/>
    </source>
</evidence>
<dbReference type="Pfam" id="PF00041">
    <property type="entry name" value="fn3"/>
    <property type="match status" value="1"/>
</dbReference>
<gene>
    <name evidence="4" type="ORF">ACFQ1Q_02775</name>
</gene>
<dbReference type="SUPFAM" id="SSF63825">
    <property type="entry name" value="YWTD domain"/>
    <property type="match status" value="1"/>
</dbReference>
<feature type="chain" id="PRO_5045064161" evidence="2">
    <location>
        <begin position="19"/>
        <end position="656"/>
    </location>
</feature>
<dbReference type="InterPro" id="IPR013783">
    <property type="entry name" value="Ig-like_fold"/>
</dbReference>
<dbReference type="CDD" id="cd00063">
    <property type="entry name" value="FN3"/>
    <property type="match status" value="1"/>
</dbReference>
<comment type="caution">
    <text evidence="4">The sequence shown here is derived from an EMBL/GenBank/DDBJ whole genome shotgun (WGS) entry which is preliminary data.</text>
</comment>
<dbReference type="Pfam" id="PF18962">
    <property type="entry name" value="Por_Secre_tail"/>
    <property type="match status" value="1"/>
</dbReference>
<accession>A0ABW3N3D3</accession>
<evidence type="ECO:0000313" key="4">
    <source>
        <dbReference type="EMBL" id="MFD1062157.1"/>
    </source>
</evidence>
<keyword evidence="1 2" id="KW-0732">Signal</keyword>
<evidence type="ECO:0000259" key="3">
    <source>
        <dbReference type="PROSITE" id="PS50853"/>
    </source>
</evidence>
<dbReference type="Gene3D" id="2.60.40.10">
    <property type="entry name" value="Immunoglobulins"/>
    <property type="match status" value="1"/>
</dbReference>
<dbReference type="SUPFAM" id="SSF49265">
    <property type="entry name" value="Fibronectin type III"/>
    <property type="match status" value="1"/>
</dbReference>
<feature type="signal peptide" evidence="2">
    <location>
        <begin position="1"/>
        <end position="18"/>
    </location>
</feature>
<dbReference type="NCBIfam" id="TIGR04183">
    <property type="entry name" value="Por_Secre_tail"/>
    <property type="match status" value="1"/>
</dbReference>
<keyword evidence="5" id="KW-1185">Reference proteome</keyword>
<evidence type="ECO:0000313" key="5">
    <source>
        <dbReference type="Proteomes" id="UP001597013"/>
    </source>
</evidence>
<reference evidence="5" key="1">
    <citation type="journal article" date="2019" name="Int. J. Syst. Evol. Microbiol.">
        <title>The Global Catalogue of Microorganisms (GCM) 10K type strain sequencing project: providing services to taxonomists for standard genome sequencing and annotation.</title>
        <authorList>
            <consortium name="The Broad Institute Genomics Platform"/>
            <consortium name="The Broad Institute Genome Sequencing Center for Infectious Disease"/>
            <person name="Wu L."/>
            <person name="Ma J."/>
        </authorList>
    </citation>
    <scope>NUCLEOTIDE SEQUENCE [LARGE SCALE GENOMIC DNA]</scope>
    <source>
        <strain evidence="5">CCUG 62215</strain>
    </source>
</reference>
<dbReference type="InterPro" id="IPR026444">
    <property type="entry name" value="Secre_tail"/>
</dbReference>
<dbReference type="EMBL" id="JBHTJL010000009">
    <property type="protein sequence ID" value="MFD1062157.1"/>
    <property type="molecule type" value="Genomic_DNA"/>
</dbReference>
<dbReference type="InterPro" id="IPR036116">
    <property type="entry name" value="FN3_sf"/>
</dbReference>